<reference evidence="4 6" key="1">
    <citation type="journal article" date="2015" name="Genome Announc.">
        <title>Draft Genome Sequence of a Heterotrophic Facultative Anaerobic Thermophilic Bacterium, Ardenticatena maritima Strain 110ST.</title>
        <authorList>
            <person name="Kawaichi S."/>
            <person name="Yoshida T."/>
            <person name="Sako Y."/>
            <person name="Nakamura R."/>
        </authorList>
    </citation>
    <scope>NUCLEOTIDE SEQUENCE [LARGE SCALE GENOMIC DNA]</scope>
    <source>
        <strain evidence="4 6">110S</strain>
    </source>
</reference>
<dbReference type="InParanoid" id="A0A0M9UDC4"/>
<evidence type="ECO:0000256" key="2">
    <source>
        <dbReference type="ARBA" id="ARBA00023002"/>
    </source>
</evidence>
<protein>
    <submittedName>
        <fullName evidence="5">3-oxoacyl-ACP reductase</fullName>
    </submittedName>
    <submittedName>
        <fullName evidence="4">3-oxoacyl-[acyl-carrier protein] reductase</fullName>
        <ecNumber evidence="4">1.1.1.100</ecNumber>
    </submittedName>
</protein>
<dbReference type="PRINTS" id="PR00080">
    <property type="entry name" value="SDRFAMILY"/>
</dbReference>
<evidence type="ECO:0000313" key="7">
    <source>
        <dbReference type="Proteomes" id="UP000050502"/>
    </source>
</evidence>
<feature type="domain" description="Ketoreductase" evidence="3">
    <location>
        <begin position="8"/>
        <end position="188"/>
    </location>
</feature>
<dbReference type="EMBL" id="BBZA01000199">
    <property type="protein sequence ID" value="GAP63888.1"/>
    <property type="molecule type" value="Genomic_DNA"/>
</dbReference>
<dbReference type="EMBL" id="LGKN01000003">
    <property type="protein sequence ID" value="KPL89387.1"/>
    <property type="molecule type" value="Genomic_DNA"/>
</dbReference>
<dbReference type="FunFam" id="3.40.50.720:FF:000084">
    <property type="entry name" value="Short-chain dehydrogenase reductase"/>
    <property type="match status" value="1"/>
</dbReference>
<comment type="caution">
    <text evidence="4">The sequence shown here is derived from an EMBL/GenBank/DDBJ whole genome shotgun (WGS) entry which is preliminary data.</text>
</comment>
<dbReference type="InterPro" id="IPR002347">
    <property type="entry name" value="SDR_fam"/>
</dbReference>
<reference evidence="6" key="3">
    <citation type="submission" date="2015-08" db="EMBL/GenBank/DDBJ databases">
        <title>Draft Genome Sequence of a Heterotrophic Facultative Anaerobic Bacterium Ardenticatena maritima Strain 110S.</title>
        <authorList>
            <person name="Kawaichi S."/>
            <person name="Yoshida T."/>
            <person name="Sako Y."/>
            <person name="Nakamura R."/>
        </authorList>
    </citation>
    <scope>NUCLEOTIDE SEQUENCE [LARGE SCALE GENOMIC DNA]</scope>
    <source>
        <strain evidence="6">110S</strain>
    </source>
</reference>
<dbReference type="GO" id="GO:0004316">
    <property type="term" value="F:3-oxoacyl-[acyl-carrier-protein] reductase (NADPH) activity"/>
    <property type="evidence" value="ECO:0007669"/>
    <property type="project" value="UniProtKB-EC"/>
</dbReference>
<evidence type="ECO:0000313" key="5">
    <source>
        <dbReference type="EMBL" id="KPL89387.1"/>
    </source>
</evidence>
<evidence type="ECO:0000313" key="4">
    <source>
        <dbReference type="EMBL" id="GAP63888.1"/>
    </source>
</evidence>
<name>A0A0M9UDC4_9CHLR</name>
<dbReference type="SUPFAM" id="SSF51735">
    <property type="entry name" value="NAD(P)-binding Rossmann-fold domains"/>
    <property type="match status" value="1"/>
</dbReference>
<dbReference type="InterPro" id="IPR036291">
    <property type="entry name" value="NAD(P)-bd_dom_sf"/>
</dbReference>
<dbReference type="EC" id="1.1.1.100" evidence="4"/>
<keyword evidence="6" id="KW-1185">Reference proteome</keyword>
<dbReference type="STRING" id="872965.SE16_02725"/>
<dbReference type="SMART" id="SM00822">
    <property type="entry name" value="PKS_KR"/>
    <property type="match status" value="1"/>
</dbReference>
<dbReference type="PATRIC" id="fig|872965.6.peg.497"/>
<dbReference type="Proteomes" id="UP000037784">
    <property type="component" value="Unassembled WGS sequence"/>
</dbReference>
<reference evidence="5 7" key="2">
    <citation type="submission" date="2015-07" db="EMBL/GenBank/DDBJ databases">
        <title>Whole genome sequence of Ardenticatena maritima DSM 23922.</title>
        <authorList>
            <person name="Hemp J."/>
            <person name="Ward L.M."/>
            <person name="Pace L.A."/>
            <person name="Fischer W.W."/>
        </authorList>
    </citation>
    <scope>NUCLEOTIDE SEQUENCE [LARGE SCALE GENOMIC DNA]</scope>
    <source>
        <strain evidence="5 7">110S</strain>
    </source>
</reference>
<dbReference type="AlphaFoldDB" id="A0A0M9UDC4"/>
<dbReference type="RefSeq" id="WP_054493670.1">
    <property type="nucleotide sequence ID" value="NZ_BBZA01000199.1"/>
</dbReference>
<dbReference type="Proteomes" id="UP000050502">
    <property type="component" value="Unassembled WGS sequence"/>
</dbReference>
<dbReference type="InterPro" id="IPR020904">
    <property type="entry name" value="Sc_DH/Rdtase_CS"/>
</dbReference>
<dbReference type="GO" id="GO:0006633">
    <property type="term" value="P:fatty acid biosynthetic process"/>
    <property type="evidence" value="ECO:0007669"/>
    <property type="project" value="TreeGrafter"/>
</dbReference>
<evidence type="ECO:0000259" key="3">
    <source>
        <dbReference type="SMART" id="SM00822"/>
    </source>
</evidence>
<dbReference type="InterPro" id="IPR057326">
    <property type="entry name" value="KR_dom"/>
</dbReference>
<dbReference type="GO" id="GO:0048038">
    <property type="term" value="F:quinone binding"/>
    <property type="evidence" value="ECO:0007669"/>
    <property type="project" value="TreeGrafter"/>
</dbReference>
<sequence length="276" mass="29290">MTRLLEQQVAIITGSGRGIGAAAARLFAQHGARVVVNDLEAEPAEQVVADIRAAGGEAIAVPGDVTAPDFPERIVRAAVETFGKLNILVNNAGYTWDGVIHKMSDEQWQAMLDVHATAPFRLIRAAAPFMRDAAKRELAEGRMPEPRCIINVSSTSGLHGNAGQANYATAKMGIVGLTKTVAKEWGPFGIRCNAVAFGFIETRLTQSKEKGETIEVHGKHVPLGIPEHLRQMATMLIPLGRPGTPEEAAGGILLLASPFAAYITGHVLEVTGGYGI</sequence>
<dbReference type="PANTHER" id="PTHR42760">
    <property type="entry name" value="SHORT-CHAIN DEHYDROGENASES/REDUCTASES FAMILY MEMBER"/>
    <property type="match status" value="1"/>
</dbReference>
<dbReference type="Gene3D" id="3.40.50.720">
    <property type="entry name" value="NAD(P)-binding Rossmann-like Domain"/>
    <property type="match status" value="1"/>
</dbReference>
<dbReference type="PRINTS" id="PR00081">
    <property type="entry name" value="GDHRDH"/>
</dbReference>
<dbReference type="OrthoDB" id="9803333at2"/>
<evidence type="ECO:0000313" key="6">
    <source>
        <dbReference type="Proteomes" id="UP000037784"/>
    </source>
</evidence>
<dbReference type="PANTHER" id="PTHR42760:SF133">
    <property type="entry name" value="3-OXOACYL-[ACYL-CARRIER-PROTEIN] REDUCTASE"/>
    <property type="match status" value="1"/>
</dbReference>
<dbReference type="PROSITE" id="PS00061">
    <property type="entry name" value="ADH_SHORT"/>
    <property type="match status" value="1"/>
</dbReference>
<proteinExistence type="inferred from homology"/>
<comment type="similarity">
    <text evidence="1">Belongs to the short-chain dehydrogenases/reductases (SDR) family.</text>
</comment>
<keyword evidence="2 4" id="KW-0560">Oxidoreductase</keyword>
<organism evidence="4 6">
    <name type="scientific">Ardenticatena maritima</name>
    <dbReference type="NCBI Taxonomy" id="872965"/>
    <lineage>
        <taxon>Bacteria</taxon>
        <taxon>Bacillati</taxon>
        <taxon>Chloroflexota</taxon>
        <taxon>Ardenticatenia</taxon>
        <taxon>Ardenticatenales</taxon>
        <taxon>Ardenticatenaceae</taxon>
        <taxon>Ardenticatena</taxon>
    </lineage>
</organism>
<gene>
    <name evidence="4" type="primary">fabG</name>
    <name evidence="4" type="ORF">ARMA_2311</name>
    <name evidence="5" type="ORF">SE16_02725</name>
</gene>
<dbReference type="Pfam" id="PF13561">
    <property type="entry name" value="adh_short_C2"/>
    <property type="match status" value="1"/>
</dbReference>
<accession>A0A0M9UDC4</accession>
<evidence type="ECO:0000256" key="1">
    <source>
        <dbReference type="ARBA" id="ARBA00006484"/>
    </source>
</evidence>